<evidence type="ECO:0000256" key="4">
    <source>
        <dbReference type="ARBA" id="ARBA00022980"/>
    </source>
</evidence>
<dbReference type="CDD" id="cd00364">
    <property type="entry name" value="Ribosomal_uS17"/>
    <property type="match status" value="1"/>
</dbReference>
<dbReference type="InterPro" id="IPR019984">
    <property type="entry name" value="Ribosomal_uS17_bact/chlr"/>
</dbReference>
<accession>A0A1G6KGG3</accession>
<comment type="subunit">
    <text evidence="6">Part of the 30S ribosomal subunit.</text>
</comment>
<dbReference type="Proteomes" id="UP000199411">
    <property type="component" value="Unassembled WGS sequence"/>
</dbReference>
<dbReference type="PANTHER" id="PTHR10744:SF1">
    <property type="entry name" value="SMALL RIBOSOMAL SUBUNIT PROTEIN US17M"/>
    <property type="match status" value="1"/>
</dbReference>
<dbReference type="GO" id="GO:0022627">
    <property type="term" value="C:cytosolic small ribosomal subunit"/>
    <property type="evidence" value="ECO:0007669"/>
    <property type="project" value="UniProtKB-UniRule"/>
</dbReference>
<dbReference type="NCBIfam" id="NF004123">
    <property type="entry name" value="PRK05610.1"/>
    <property type="match status" value="1"/>
</dbReference>
<dbReference type="AlphaFoldDB" id="A0A1G6KGG3"/>
<dbReference type="Pfam" id="PF00366">
    <property type="entry name" value="Ribosomal_S17"/>
    <property type="match status" value="1"/>
</dbReference>
<dbReference type="HAMAP" id="MF_01345_B">
    <property type="entry name" value="Ribosomal_uS17_B"/>
    <property type="match status" value="1"/>
</dbReference>
<comment type="similarity">
    <text evidence="1 6">Belongs to the universal ribosomal protein uS17 family.</text>
</comment>
<evidence type="ECO:0000256" key="3">
    <source>
        <dbReference type="ARBA" id="ARBA00022884"/>
    </source>
</evidence>
<dbReference type="PRINTS" id="PR00973">
    <property type="entry name" value="RIBOSOMALS17"/>
</dbReference>
<evidence type="ECO:0000256" key="2">
    <source>
        <dbReference type="ARBA" id="ARBA00022730"/>
    </source>
</evidence>
<keyword evidence="5 6" id="KW-0687">Ribonucleoprotein</keyword>
<dbReference type="EMBL" id="FMYU01000004">
    <property type="protein sequence ID" value="SDC30192.1"/>
    <property type="molecule type" value="Genomic_DNA"/>
</dbReference>
<evidence type="ECO:0000256" key="5">
    <source>
        <dbReference type="ARBA" id="ARBA00023274"/>
    </source>
</evidence>
<sequence>MSKFVGEGIVVSDKMNKTRVVRVEEYKLHPKIKKYVKKTKKFKVHDELNESKVGDIVQFISCRPISKQKSFRLLKIVQKYSGLGDEI</sequence>
<comment type="function">
    <text evidence="6">One of the primary rRNA binding proteins, it binds specifically to the 5'-end of 16S ribosomal RNA.</text>
</comment>
<dbReference type="GO" id="GO:0006412">
    <property type="term" value="P:translation"/>
    <property type="evidence" value="ECO:0007669"/>
    <property type="project" value="UniProtKB-UniRule"/>
</dbReference>
<keyword evidence="3 6" id="KW-0694">RNA-binding</keyword>
<dbReference type="Gene3D" id="2.40.50.140">
    <property type="entry name" value="Nucleic acid-binding proteins"/>
    <property type="match status" value="1"/>
</dbReference>
<keyword evidence="4 6" id="KW-0689">Ribosomal protein</keyword>
<dbReference type="RefSeq" id="WP_025391463.1">
    <property type="nucleotide sequence ID" value="NZ_FMYU01000004.1"/>
</dbReference>
<protein>
    <recommendedName>
        <fullName evidence="6">Small ribosomal subunit protein uS17</fullName>
    </recommendedName>
</protein>
<gene>
    <name evidence="6" type="primary">rpsQ</name>
    <name evidence="7" type="ORF">SAMN05660835_00592</name>
</gene>
<dbReference type="InterPro" id="IPR012340">
    <property type="entry name" value="NA-bd_OB-fold"/>
</dbReference>
<keyword evidence="2 6" id="KW-0699">rRNA-binding</keyword>
<dbReference type="InterPro" id="IPR000266">
    <property type="entry name" value="Ribosomal_uS17"/>
</dbReference>
<evidence type="ECO:0000313" key="8">
    <source>
        <dbReference type="Proteomes" id="UP000199411"/>
    </source>
</evidence>
<dbReference type="OrthoDB" id="9811714at2"/>
<evidence type="ECO:0000256" key="1">
    <source>
        <dbReference type="ARBA" id="ARBA00010254"/>
    </source>
</evidence>
<dbReference type="PANTHER" id="PTHR10744">
    <property type="entry name" value="40S RIBOSOMAL PROTEIN S11 FAMILY MEMBER"/>
    <property type="match status" value="1"/>
</dbReference>
<reference evidence="8" key="1">
    <citation type="submission" date="2016-10" db="EMBL/GenBank/DDBJ databases">
        <authorList>
            <person name="Varghese N."/>
            <person name="Submissions S."/>
        </authorList>
    </citation>
    <scope>NUCLEOTIDE SEQUENCE [LARGE SCALE GENOMIC DNA]</scope>
    <source>
        <strain evidence="8">DSM 8415</strain>
    </source>
</reference>
<dbReference type="GO" id="GO:0019843">
    <property type="term" value="F:rRNA binding"/>
    <property type="evidence" value="ECO:0007669"/>
    <property type="project" value="UniProtKB-UniRule"/>
</dbReference>
<dbReference type="GO" id="GO:0003735">
    <property type="term" value="F:structural constituent of ribosome"/>
    <property type="evidence" value="ECO:0007669"/>
    <property type="project" value="UniProtKB-UniRule"/>
</dbReference>
<evidence type="ECO:0000313" key="7">
    <source>
        <dbReference type="EMBL" id="SDC30192.1"/>
    </source>
</evidence>
<dbReference type="NCBIfam" id="TIGR03635">
    <property type="entry name" value="uS17_bact"/>
    <property type="match status" value="1"/>
</dbReference>
<keyword evidence="8" id="KW-1185">Reference proteome</keyword>
<organism evidence="7 8">
    <name type="scientific">Desulfurella multipotens</name>
    <dbReference type="NCBI Taxonomy" id="79269"/>
    <lineage>
        <taxon>Bacteria</taxon>
        <taxon>Pseudomonadati</taxon>
        <taxon>Campylobacterota</taxon>
        <taxon>Desulfurellia</taxon>
        <taxon>Desulfurellales</taxon>
        <taxon>Desulfurellaceae</taxon>
        <taxon>Desulfurella</taxon>
    </lineage>
</organism>
<dbReference type="SUPFAM" id="SSF50249">
    <property type="entry name" value="Nucleic acid-binding proteins"/>
    <property type="match status" value="1"/>
</dbReference>
<evidence type="ECO:0000256" key="6">
    <source>
        <dbReference type="HAMAP-Rule" id="MF_01345"/>
    </source>
</evidence>
<proteinExistence type="inferred from homology"/>
<name>A0A1G6KGG3_9BACT</name>